<reference evidence="2" key="1">
    <citation type="journal article" date="2015" name="PLoS Genet.">
        <title>The dynamic genome and transcriptome of the human fungal pathogen Blastomyces and close relative Emmonsia.</title>
        <authorList>
            <person name="Munoz J.F."/>
            <person name="Gauthier G.M."/>
            <person name="Desjardins C.A."/>
            <person name="Gallo J.E."/>
            <person name="Holder J."/>
            <person name="Sullivan T.D."/>
            <person name="Marty A.J."/>
            <person name="Carmen J.C."/>
            <person name="Chen Z."/>
            <person name="Ding L."/>
            <person name="Gujja S."/>
            <person name="Magrini V."/>
            <person name="Misas E."/>
            <person name="Mitreva M."/>
            <person name="Priest M."/>
            <person name="Saif S."/>
            <person name="Whiston E.A."/>
            <person name="Young S."/>
            <person name="Zeng Q."/>
            <person name="Goldman W.E."/>
            <person name="Mardis E.R."/>
            <person name="Taylor J.W."/>
            <person name="McEwen J.G."/>
            <person name="Clay O.K."/>
            <person name="Klein B.S."/>
            <person name="Cuomo C.A."/>
        </authorList>
    </citation>
    <scope>NUCLEOTIDE SEQUENCE [LARGE SCALE GENOMIC DNA]</scope>
    <source>
        <strain evidence="2">UAMH 139</strain>
    </source>
</reference>
<keyword evidence="2" id="KW-1185">Reference proteome</keyword>
<dbReference type="EMBL" id="LDEV01001948">
    <property type="protein sequence ID" value="KLJ10638.1"/>
    <property type="molecule type" value="Genomic_DNA"/>
</dbReference>
<accession>A0A0H1BHP0</accession>
<organism evidence="1 2">
    <name type="scientific">Blastomyces silverae</name>
    <dbReference type="NCBI Taxonomy" id="2060906"/>
    <lineage>
        <taxon>Eukaryota</taxon>
        <taxon>Fungi</taxon>
        <taxon>Dikarya</taxon>
        <taxon>Ascomycota</taxon>
        <taxon>Pezizomycotina</taxon>
        <taxon>Eurotiomycetes</taxon>
        <taxon>Eurotiomycetidae</taxon>
        <taxon>Onygenales</taxon>
        <taxon>Ajellomycetaceae</taxon>
        <taxon>Blastomyces</taxon>
    </lineage>
</organism>
<proteinExistence type="predicted"/>
<sequence length="60" mass="6632">MARRQIASRVIATSSVTRRPNLGLAICLPRTLQGITKLLLMSQLVTVPLLRFPRCLQSTA</sequence>
<evidence type="ECO:0000313" key="1">
    <source>
        <dbReference type="EMBL" id="KLJ10638.1"/>
    </source>
</evidence>
<name>A0A0H1BHP0_9EURO</name>
<dbReference type="AlphaFoldDB" id="A0A0H1BHP0"/>
<comment type="caution">
    <text evidence="1">The sequence shown here is derived from an EMBL/GenBank/DDBJ whole genome shotgun (WGS) entry which is preliminary data.</text>
</comment>
<protein>
    <submittedName>
        <fullName evidence="1">Uncharacterized protein</fullName>
    </submittedName>
</protein>
<dbReference type="Proteomes" id="UP000053573">
    <property type="component" value="Unassembled WGS sequence"/>
</dbReference>
<evidence type="ECO:0000313" key="2">
    <source>
        <dbReference type="Proteomes" id="UP000053573"/>
    </source>
</evidence>
<gene>
    <name evidence="1" type="ORF">EMPG_13989</name>
</gene>